<dbReference type="PANTHER" id="PTHR30055">
    <property type="entry name" value="HTH-TYPE TRANSCRIPTIONAL REGULATOR RUTR"/>
    <property type="match status" value="1"/>
</dbReference>
<evidence type="ECO:0000256" key="5">
    <source>
        <dbReference type="SAM" id="MobiDB-lite"/>
    </source>
</evidence>
<dbReference type="EMBL" id="LRPO01000055">
    <property type="protein sequence ID" value="KWZ80047.1"/>
    <property type="molecule type" value="Genomic_DNA"/>
</dbReference>
<dbReference type="InterPro" id="IPR009057">
    <property type="entry name" value="Homeodomain-like_sf"/>
</dbReference>
<organism evidence="7 8">
    <name type="scientific">Bifidobacterium bifidum</name>
    <dbReference type="NCBI Taxonomy" id="1681"/>
    <lineage>
        <taxon>Bacteria</taxon>
        <taxon>Bacillati</taxon>
        <taxon>Actinomycetota</taxon>
        <taxon>Actinomycetes</taxon>
        <taxon>Bifidobacteriales</taxon>
        <taxon>Bifidobacteriaceae</taxon>
        <taxon>Bifidobacterium</taxon>
    </lineage>
</organism>
<dbReference type="InterPro" id="IPR050109">
    <property type="entry name" value="HTH-type_TetR-like_transc_reg"/>
</dbReference>
<dbReference type="Pfam" id="PF00440">
    <property type="entry name" value="TetR_N"/>
    <property type="match status" value="1"/>
</dbReference>
<gene>
    <name evidence="7" type="ORF">HMPREF3196_02039</name>
</gene>
<dbReference type="Proteomes" id="UP000070092">
    <property type="component" value="Unassembled WGS sequence"/>
</dbReference>
<name>A0A133KKN5_BIFBI</name>
<dbReference type="Gene3D" id="1.10.357.10">
    <property type="entry name" value="Tetracycline Repressor, domain 2"/>
    <property type="match status" value="1"/>
</dbReference>
<evidence type="ECO:0000313" key="7">
    <source>
        <dbReference type="EMBL" id="KWZ80047.1"/>
    </source>
</evidence>
<proteinExistence type="predicted"/>
<accession>A0A133KKN5</accession>
<dbReference type="GO" id="GO:0003700">
    <property type="term" value="F:DNA-binding transcription factor activity"/>
    <property type="evidence" value="ECO:0007669"/>
    <property type="project" value="TreeGrafter"/>
</dbReference>
<evidence type="ECO:0000256" key="3">
    <source>
        <dbReference type="ARBA" id="ARBA00023163"/>
    </source>
</evidence>
<evidence type="ECO:0000256" key="2">
    <source>
        <dbReference type="ARBA" id="ARBA00023125"/>
    </source>
</evidence>
<keyword evidence="3" id="KW-0804">Transcription</keyword>
<evidence type="ECO:0000256" key="4">
    <source>
        <dbReference type="PROSITE-ProRule" id="PRU00335"/>
    </source>
</evidence>
<feature type="domain" description="HTH tetR-type" evidence="6">
    <location>
        <begin position="19"/>
        <end position="80"/>
    </location>
</feature>
<feature type="DNA-binding region" description="H-T-H motif" evidence="4">
    <location>
        <begin position="43"/>
        <end position="62"/>
    </location>
</feature>
<dbReference type="InterPro" id="IPR001647">
    <property type="entry name" value="HTH_TetR"/>
</dbReference>
<feature type="region of interest" description="Disordered" evidence="5">
    <location>
        <begin position="226"/>
        <end position="247"/>
    </location>
</feature>
<evidence type="ECO:0000313" key="8">
    <source>
        <dbReference type="Proteomes" id="UP000070092"/>
    </source>
</evidence>
<dbReference type="PANTHER" id="PTHR30055:SF234">
    <property type="entry name" value="HTH-TYPE TRANSCRIPTIONAL REGULATOR BETI"/>
    <property type="match status" value="1"/>
</dbReference>
<comment type="caution">
    <text evidence="7">The sequence shown here is derived from an EMBL/GenBank/DDBJ whole genome shotgun (WGS) entry which is preliminary data.</text>
</comment>
<reference evidence="7 8" key="1">
    <citation type="submission" date="2016-01" db="EMBL/GenBank/DDBJ databases">
        <authorList>
            <person name="Oliw E.H."/>
        </authorList>
    </citation>
    <scope>NUCLEOTIDE SEQUENCE [LARGE SCALE GENOMIC DNA]</scope>
    <source>
        <strain evidence="7 8">MJR8628B</strain>
    </source>
</reference>
<sequence length="247" mass="27443">MYTDDISKGGTMARNPHPEVTERRILAAAKKLFAEKGYDKTSIQDIIDKLGDLSRGAIYHHFKSKEAILERLNTDDWHASQTLCDEIAKRDDMNAMEKLRSLFANSLGDAAHLALVKATVPFFDDPATFTANMRFWSTELPKNFEPLIEEGQLDGSIPTEYPREVAQLLALLCNYWLMPCFFPATRTQLRYRLQCLATMLDALHAPVFDQHLIDLATDGMMAFAGDGSGSAAEQQDGGGTSPVSDAH</sequence>
<dbReference type="PATRIC" id="fig|1681.53.peg.1984"/>
<dbReference type="PROSITE" id="PS50977">
    <property type="entry name" value="HTH_TETR_2"/>
    <property type="match status" value="1"/>
</dbReference>
<dbReference type="GO" id="GO:0000976">
    <property type="term" value="F:transcription cis-regulatory region binding"/>
    <property type="evidence" value="ECO:0007669"/>
    <property type="project" value="TreeGrafter"/>
</dbReference>
<dbReference type="SUPFAM" id="SSF46689">
    <property type="entry name" value="Homeodomain-like"/>
    <property type="match status" value="1"/>
</dbReference>
<evidence type="ECO:0000256" key="1">
    <source>
        <dbReference type="ARBA" id="ARBA00023015"/>
    </source>
</evidence>
<keyword evidence="1" id="KW-0805">Transcription regulation</keyword>
<evidence type="ECO:0000259" key="6">
    <source>
        <dbReference type="PROSITE" id="PS50977"/>
    </source>
</evidence>
<protein>
    <submittedName>
        <fullName evidence="7">Transcriptional regulator, TetR family</fullName>
    </submittedName>
</protein>
<keyword evidence="2 4" id="KW-0238">DNA-binding</keyword>
<dbReference type="AlphaFoldDB" id="A0A133KKN5"/>